<sequence>MRLRGLEAPGDWAISDQAVLVPRHGQQVPDLSFIGTGCTIVADLDDLPAHCLRAAVLHDRAESVLEVLRWMRAVPGRGVDLVMSEDWENLLSQLIELDPCVALDRFGWSCGHLVVGMTAPRDEDPPATDFLQGLTIGLGSHRAPGHGAEPSCGPRPADLERLHSLVEFIAQHPGLGRRPDPAPALDATDRAVLVRLRNDHDALERRYAALAGSRLGSLTLRYWRWRRARR</sequence>
<dbReference type="EMBL" id="LR134350">
    <property type="protein sequence ID" value="VEG30131.1"/>
    <property type="molecule type" value="Genomic_DNA"/>
</dbReference>
<name>A0A3S4R2S3_9ACTO</name>
<protein>
    <submittedName>
        <fullName evidence="1">Uncharacterized protein</fullName>
    </submittedName>
</protein>
<dbReference type="Proteomes" id="UP000266895">
    <property type="component" value="Chromosome"/>
</dbReference>
<gene>
    <name evidence="1" type="ORF">NCTC11636_02610</name>
</gene>
<organism evidence="1 2">
    <name type="scientific">Actinomyces howellii</name>
    <dbReference type="NCBI Taxonomy" id="52771"/>
    <lineage>
        <taxon>Bacteria</taxon>
        <taxon>Bacillati</taxon>
        <taxon>Actinomycetota</taxon>
        <taxon>Actinomycetes</taxon>
        <taxon>Actinomycetales</taxon>
        <taxon>Actinomycetaceae</taxon>
        <taxon>Actinomyces</taxon>
    </lineage>
</organism>
<accession>A0A3S4R2S3</accession>
<dbReference type="KEGG" id="ahw:NCTC11636_02610"/>
<evidence type="ECO:0000313" key="1">
    <source>
        <dbReference type="EMBL" id="VEG30131.1"/>
    </source>
</evidence>
<dbReference type="AlphaFoldDB" id="A0A3S4R2S3"/>
<reference evidence="1 2" key="1">
    <citation type="submission" date="2018-12" db="EMBL/GenBank/DDBJ databases">
        <authorList>
            <consortium name="Pathogen Informatics"/>
        </authorList>
    </citation>
    <scope>NUCLEOTIDE SEQUENCE [LARGE SCALE GENOMIC DNA]</scope>
    <source>
        <strain evidence="1 2">NCTC11636</strain>
    </source>
</reference>
<proteinExistence type="predicted"/>
<keyword evidence="2" id="KW-1185">Reference proteome</keyword>
<dbReference type="RefSeq" id="WP_126383746.1">
    <property type="nucleotide sequence ID" value="NZ_LR134350.1"/>
</dbReference>
<evidence type="ECO:0000313" key="2">
    <source>
        <dbReference type="Proteomes" id="UP000266895"/>
    </source>
</evidence>